<dbReference type="Proteomes" id="UP000027138">
    <property type="component" value="Unassembled WGS sequence"/>
</dbReference>
<name>A0A067JYH9_JATCU</name>
<dbReference type="EMBL" id="KK914794">
    <property type="protein sequence ID" value="KDP27838.1"/>
    <property type="molecule type" value="Genomic_DNA"/>
</dbReference>
<organism evidence="1 2">
    <name type="scientific">Jatropha curcas</name>
    <name type="common">Barbados nut</name>
    <dbReference type="NCBI Taxonomy" id="180498"/>
    <lineage>
        <taxon>Eukaryota</taxon>
        <taxon>Viridiplantae</taxon>
        <taxon>Streptophyta</taxon>
        <taxon>Embryophyta</taxon>
        <taxon>Tracheophyta</taxon>
        <taxon>Spermatophyta</taxon>
        <taxon>Magnoliopsida</taxon>
        <taxon>eudicotyledons</taxon>
        <taxon>Gunneridae</taxon>
        <taxon>Pentapetalae</taxon>
        <taxon>rosids</taxon>
        <taxon>fabids</taxon>
        <taxon>Malpighiales</taxon>
        <taxon>Euphorbiaceae</taxon>
        <taxon>Crotonoideae</taxon>
        <taxon>Jatropheae</taxon>
        <taxon>Jatropha</taxon>
    </lineage>
</organism>
<dbReference type="OrthoDB" id="809086at2759"/>
<dbReference type="PANTHER" id="PTHR33484">
    <property type="entry name" value="BNAC07G33360D PROTEIN"/>
    <property type="match status" value="1"/>
</dbReference>
<dbReference type="PANTHER" id="PTHR33484:SF3">
    <property type="entry name" value="HYDROXYPROLINE-RICH GLYCOPROTEIN FAMILY PROTEIN"/>
    <property type="match status" value="1"/>
</dbReference>
<protein>
    <submittedName>
        <fullName evidence="1">Uncharacterized protein</fullName>
    </submittedName>
</protein>
<proteinExistence type="predicted"/>
<keyword evidence="2" id="KW-1185">Reference proteome</keyword>
<evidence type="ECO:0000313" key="1">
    <source>
        <dbReference type="EMBL" id="KDP27838.1"/>
    </source>
</evidence>
<accession>A0A067JYH9</accession>
<dbReference type="AlphaFoldDB" id="A0A067JYH9"/>
<gene>
    <name evidence="1" type="ORF">JCGZ_18918</name>
</gene>
<reference evidence="1 2" key="1">
    <citation type="journal article" date="2014" name="PLoS ONE">
        <title>Global Analysis of Gene Expression Profiles in Physic Nut (Jatropha curcas L.) Seedlings Exposed to Salt Stress.</title>
        <authorList>
            <person name="Zhang L."/>
            <person name="Zhang C."/>
            <person name="Wu P."/>
            <person name="Chen Y."/>
            <person name="Li M."/>
            <person name="Jiang H."/>
            <person name="Wu G."/>
        </authorList>
    </citation>
    <scope>NUCLEOTIDE SEQUENCE [LARGE SCALE GENOMIC DNA]</scope>
    <source>
        <strain evidence="2">cv. GZQX0401</strain>
        <tissue evidence="1">Young leaves</tissue>
    </source>
</reference>
<sequence>MARQNERGNLAKIGLEAFSAVDEYLARSKRLGTRHPHQINPLIPVIDSNEAAKRYGGKVFMDYPKAMGKNQSADEIGRLKIVRNH</sequence>
<evidence type="ECO:0000313" key="2">
    <source>
        <dbReference type="Proteomes" id="UP000027138"/>
    </source>
</evidence>